<dbReference type="Gene3D" id="1.10.10.10">
    <property type="entry name" value="Winged helix-like DNA-binding domain superfamily/Winged helix DNA-binding domain"/>
    <property type="match status" value="1"/>
</dbReference>
<feature type="compositionally biased region" description="Polar residues" evidence="3">
    <location>
        <begin position="489"/>
        <end position="498"/>
    </location>
</feature>
<dbReference type="SMART" id="SM00115">
    <property type="entry name" value="CASc"/>
    <property type="match status" value="1"/>
</dbReference>
<dbReference type="Pfam" id="PF00656">
    <property type="entry name" value="Peptidase_C14"/>
    <property type="match status" value="1"/>
</dbReference>
<name>A0A8B6CL91_MYTGA</name>
<evidence type="ECO:0000313" key="5">
    <source>
        <dbReference type="EMBL" id="VDI05945.1"/>
    </source>
</evidence>
<feature type="domain" description="Caspase family p20" evidence="4">
    <location>
        <begin position="552"/>
        <end position="648"/>
    </location>
</feature>
<comment type="caution">
    <text evidence="5">The sequence shown here is derived from an EMBL/GenBank/DDBJ whole genome shotgun (WGS) entry which is preliminary data.</text>
</comment>
<protein>
    <recommendedName>
        <fullName evidence="4">Caspase family p20 domain-containing protein</fullName>
    </recommendedName>
</protein>
<sequence>MVLFNRRSGSSSPAAQILLTFSSTVHRSRYIDFWLDSIHFHRDTQDNTAEALRPPVIMVCTGIDKVGETEIKEYRKNFDTAFGKHNATHHIRGEIHFISNLNSPKKDFEELKTHISDIAKEMHFFEESLPTKWIELENALMVLKELKEEKMEYCETWESIVEIAKTVSIEKNELIDFLNYQHRIGNILFFENQSKYIILKPNWLVDCFRCLVCDEAKRNNCTKIELTQLTREGKITEHVIDKLFGKAFGPEFANMKPYILSVMEKFDIIVKHESANTYYIPCMVTSSSTIEQIKKENKVQGEQCTPWLVFEFKFLPIAHYNHIIANYIKAYSKNGTLDLYAGKIIINLEDNNYRLLIVCFSRNAISLQIWKRNIVDDGTYRSIIEELYNEIEMLDNKLVHKLDYIIKAKCSDGNCFDKENRISYDDLTTKCKGGQYYCKEHFMDHKSKNLEETWLKHVPAIENEMKEKKKKRDEDEKEANKKQKRDLENQQTLDSSPSYEEVQTKKSSHMEDDAIRDSLTSHLSDERYKFKSGIAVVINNMSCKESEEGAVSLSEIFEELGFDSCLLSNVTTPDLLEIINGIKDDKEKLKNADCLIFALLTYGNVDYVDMTDAGMRTIQLMQFFSAINCPELLLKPKIFIIQACPGSCKHGFASNSKGWTMITCDDELDFLLVCSPSKG</sequence>
<dbReference type="PRINTS" id="PR00376">
    <property type="entry name" value="IL1BCENZYME"/>
</dbReference>
<feature type="region of interest" description="Disordered" evidence="3">
    <location>
        <begin position="465"/>
        <end position="514"/>
    </location>
</feature>
<dbReference type="InterPro" id="IPR011600">
    <property type="entry name" value="Pept_C14_caspase"/>
</dbReference>
<dbReference type="EMBL" id="UYJE01001870">
    <property type="protein sequence ID" value="VDI05945.1"/>
    <property type="molecule type" value="Genomic_DNA"/>
</dbReference>
<dbReference type="Proteomes" id="UP000596742">
    <property type="component" value="Unassembled WGS sequence"/>
</dbReference>
<dbReference type="InterPro" id="IPR032171">
    <property type="entry name" value="COR-A"/>
</dbReference>
<dbReference type="GO" id="GO:0004197">
    <property type="term" value="F:cysteine-type endopeptidase activity"/>
    <property type="evidence" value="ECO:0007669"/>
    <property type="project" value="InterPro"/>
</dbReference>
<comment type="similarity">
    <text evidence="1">Belongs to the peptidase C14A family.</text>
</comment>
<dbReference type="PANTHER" id="PTHR10454:SF210">
    <property type="entry name" value="CASPASE-2"/>
    <property type="match status" value="1"/>
</dbReference>
<dbReference type="InterPro" id="IPR015917">
    <property type="entry name" value="Pept_C14A"/>
</dbReference>
<keyword evidence="2" id="KW-0677">Repeat</keyword>
<keyword evidence="6" id="KW-1185">Reference proteome</keyword>
<evidence type="ECO:0000256" key="1">
    <source>
        <dbReference type="ARBA" id="ARBA00010134"/>
    </source>
</evidence>
<dbReference type="AlphaFoldDB" id="A0A8B6CL91"/>
<evidence type="ECO:0000256" key="2">
    <source>
        <dbReference type="ARBA" id="ARBA00022737"/>
    </source>
</evidence>
<reference evidence="5" key="1">
    <citation type="submission" date="2018-11" db="EMBL/GenBank/DDBJ databases">
        <authorList>
            <person name="Alioto T."/>
            <person name="Alioto T."/>
        </authorList>
    </citation>
    <scope>NUCLEOTIDE SEQUENCE</scope>
</reference>
<evidence type="ECO:0000259" key="4">
    <source>
        <dbReference type="PROSITE" id="PS50208"/>
    </source>
</evidence>
<dbReference type="PROSITE" id="PS50208">
    <property type="entry name" value="CASPASE_P20"/>
    <property type="match status" value="1"/>
</dbReference>
<dbReference type="InterPro" id="IPR036388">
    <property type="entry name" value="WH-like_DNA-bd_sf"/>
</dbReference>
<dbReference type="InterPro" id="IPR002398">
    <property type="entry name" value="Pept_C14"/>
</dbReference>
<dbReference type="GO" id="GO:0006508">
    <property type="term" value="P:proteolysis"/>
    <property type="evidence" value="ECO:0007669"/>
    <property type="project" value="InterPro"/>
</dbReference>
<evidence type="ECO:0000313" key="6">
    <source>
        <dbReference type="Proteomes" id="UP000596742"/>
    </source>
</evidence>
<dbReference type="PANTHER" id="PTHR10454">
    <property type="entry name" value="CASPASE"/>
    <property type="match status" value="1"/>
</dbReference>
<evidence type="ECO:0000256" key="3">
    <source>
        <dbReference type="SAM" id="MobiDB-lite"/>
    </source>
</evidence>
<dbReference type="OrthoDB" id="6144248at2759"/>
<dbReference type="SUPFAM" id="SSF52129">
    <property type="entry name" value="Caspase-like"/>
    <property type="match status" value="1"/>
</dbReference>
<feature type="compositionally biased region" description="Basic and acidic residues" evidence="3">
    <location>
        <begin position="465"/>
        <end position="488"/>
    </location>
</feature>
<dbReference type="InterPro" id="IPR029030">
    <property type="entry name" value="Caspase-like_dom_sf"/>
</dbReference>
<gene>
    <name evidence="5" type="ORF">MGAL_10B034700</name>
</gene>
<accession>A0A8B6CL91</accession>
<dbReference type="Pfam" id="PF16095">
    <property type="entry name" value="COR-A"/>
    <property type="match status" value="1"/>
</dbReference>
<dbReference type="InterPro" id="IPR001309">
    <property type="entry name" value="Pept_C14_p20"/>
</dbReference>
<proteinExistence type="inferred from homology"/>
<organism evidence="5 6">
    <name type="scientific">Mytilus galloprovincialis</name>
    <name type="common">Mediterranean mussel</name>
    <dbReference type="NCBI Taxonomy" id="29158"/>
    <lineage>
        <taxon>Eukaryota</taxon>
        <taxon>Metazoa</taxon>
        <taxon>Spiralia</taxon>
        <taxon>Lophotrochozoa</taxon>
        <taxon>Mollusca</taxon>
        <taxon>Bivalvia</taxon>
        <taxon>Autobranchia</taxon>
        <taxon>Pteriomorphia</taxon>
        <taxon>Mytilida</taxon>
        <taxon>Mytiloidea</taxon>
        <taxon>Mytilidae</taxon>
        <taxon>Mytilinae</taxon>
        <taxon>Mytilus</taxon>
    </lineage>
</organism>
<dbReference type="Gene3D" id="3.40.50.1460">
    <property type="match status" value="1"/>
</dbReference>
<feature type="compositionally biased region" description="Basic and acidic residues" evidence="3">
    <location>
        <begin position="502"/>
        <end position="514"/>
    </location>
</feature>